<keyword evidence="4" id="KW-0479">Metal-binding</keyword>
<dbReference type="EMBL" id="JBHFQA010000006">
    <property type="protein sequence ID" value="KAL2098301.1"/>
    <property type="molecule type" value="Genomic_DNA"/>
</dbReference>
<evidence type="ECO:0000256" key="5">
    <source>
        <dbReference type="ARBA" id="ARBA00022771"/>
    </source>
</evidence>
<dbReference type="GO" id="GO:0005765">
    <property type="term" value="C:lysosomal membrane"/>
    <property type="evidence" value="ECO:0007669"/>
    <property type="project" value="UniProtKB-SubCell"/>
</dbReference>
<keyword evidence="12" id="KW-1185">Reference proteome</keyword>
<dbReference type="AlphaFoldDB" id="A0ABD1KH08"/>
<evidence type="ECO:0000256" key="3">
    <source>
        <dbReference type="ARBA" id="ARBA00004656"/>
    </source>
</evidence>
<sequence length="443" mass="50180">MLWHSSGTVASLEKNGTEQNTPVMPMSPALESAPLGKRQVKRRHRRRRESSGVGCVTECVEGQNGGWEKEKEHEQSRRTNTHSDSSEEDEQRWRESRSWNRKKTRRRRSSSQQGHPRTHAPESRGAADALELVSVGSDEVVKENRVPEPLSTKSSKKSSLLKKEERNSKVAIHSRVSGREERASEEEQPIIKSCEKEAERGDNLSIPIVENPVTVPDVQTNTLTPCSDEEVEVCRICHCEGDEECPLITPCHCTGSLRFVHQGCLHQWIKSSDTRCCELCNYQFIMETHLKPLRKWEKLHMTTSERRKIFCSVTFHLIAVACVVWSLYVLIDRTTEELKMGKNHGVLDWPFWTKLIVVAIGFTGGLIFMYIQCKVYLQLWRRLKAFNRIIFVQNCPDTVRSAAETKAPAQINGRHEPVLVCPSPDQTQPSCPNHAGGAGVAPV</sequence>
<feature type="domain" description="RING-CH-type" evidence="10">
    <location>
        <begin position="226"/>
        <end position="287"/>
    </location>
</feature>
<keyword evidence="6" id="KW-0862">Zinc</keyword>
<keyword evidence="9" id="KW-1133">Transmembrane helix</keyword>
<keyword evidence="9" id="KW-0812">Transmembrane</keyword>
<organism evidence="11 12">
    <name type="scientific">Coilia grayii</name>
    <name type="common">Gray's grenadier anchovy</name>
    <dbReference type="NCBI Taxonomy" id="363190"/>
    <lineage>
        <taxon>Eukaryota</taxon>
        <taxon>Metazoa</taxon>
        <taxon>Chordata</taxon>
        <taxon>Craniata</taxon>
        <taxon>Vertebrata</taxon>
        <taxon>Euteleostomi</taxon>
        <taxon>Actinopterygii</taxon>
        <taxon>Neopterygii</taxon>
        <taxon>Teleostei</taxon>
        <taxon>Clupei</taxon>
        <taxon>Clupeiformes</taxon>
        <taxon>Clupeoidei</taxon>
        <taxon>Engraulidae</taxon>
        <taxon>Coilinae</taxon>
        <taxon>Coilia</taxon>
    </lineage>
</organism>
<name>A0ABD1KH08_9TELE</name>
<feature type="compositionally biased region" description="Basic and acidic residues" evidence="8">
    <location>
        <begin position="67"/>
        <end position="77"/>
    </location>
</feature>
<keyword evidence="5" id="KW-0863">Zinc-finger</keyword>
<dbReference type="PANTHER" id="PTHR45981">
    <property type="entry name" value="LD02310P"/>
    <property type="match status" value="1"/>
</dbReference>
<evidence type="ECO:0000313" key="12">
    <source>
        <dbReference type="Proteomes" id="UP001591681"/>
    </source>
</evidence>
<dbReference type="Proteomes" id="UP001591681">
    <property type="component" value="Unassembled WGS sequence"/>
</dbReference>
<evidence type="ECO:0000259" key="10">
    <source>
        <dbReference type="PROSITE" id="PS51292"/>
    </source>
</evidence>
<evidence type="ECO:0000256" key="9">
    <source>
        <dbReference type="SAM" id="Phobius"/>
    </source>
</evidence>
<evidence type="ECO:0000256" key="2">
    <source>
        <dbReference type="ARBA" id="ARBA00004177"/>
    </source>
</evidence>
<dbReference type="SMART" id="SM00744">
    <property type="entry name" value="RINGv"/>
    <property type="match status" value="1"/>
</dbReference>
<keyword evidence="7" id="KW-0391">Immunity</keyword>
<comment type="caution">
    <text evidence="11">The sequence shown here is derived from an EMBL/GenBank/DDBJ whole genome shotgun (WGS) entry which is preliminary data.</text>
</comment>
<evidence type="ECO:0000256" key="8">
    <source>
        <dbReference type="SAM" id="MobiDB-lite"/>
    </source>
</evidence>
<dbReference type="Pfam" id="PF12906">
    <property type="entry name" value="RINGv"/>
    <property type="match status" value="1"/>
</dbReference>
<accession>A0ABD1KH08</accession>
<comment type="subcellular location">
    <subcellularLocation>
        <location evidence="1">Endomembrane system</location>
        <topology evidence="1">Multi-pass membrane protein</topology>
    </subcellularLocation>
    <subcellularLocation>
        <location evidence="2">Endosome</location>
    </subcellularLocation>
    <subcellularLocation>
        <location evidence="3">Lysosome membrane</location>
    </subcellularLocation>
</comment>
<feature type="region of interest" description="Disordered" evidence="8">
    <location>
        <begin position="1"/>
        <end position="128"/>
    </location>
</feature>
<feature type="compositionally biased region" description="Basic residues" evidence="8">
    <location>
        <begin position="99"/>
        <end position="109"/>
    </location>
</feature>
<evidence type="ECO:0000256" key="7">
    <source>
        <dbReference type="ARBA" id="ARBA00022859"/>
    </source>
</evidence>
<feature type="compositionally biased region" description="Basic residues" evidence="8">
    <location>
        <begin position="38"/>
        <end position="48"/>
    </location>
</feature>
<feature type="region of interest" description="Disordered" evidence="8">
    <location>
        <begin position="143"/>
        <end position="188"/>
    </location>
</feature>
<dbReference type="InterPro" id="IPR011016">
    <property type="entry name" value="Znf_RING-CH"/>
</dbReference>
<dbReference type="GO" id="GO:0005768">
    <property type="term" value="C:endosome"/>
    <property type="evidence" value="ECO:0007669"/>
    <property type="project" value="UniProtKB-SubCell"/>
</dbReference>
<feature type="transmembrane region" description="Helical" evidence="9">
    <location>
        <begin position="351"/>
        <end position="371"/>
    </location>
</feature>
<proteinExistence type="predicted"/>
<dbReference type="Gene3D" id="3.30.40.10">
    <property type="entry name" value="Zinc/RING finger domain, C3HC4 (zinc finger)"/>
    <property type="match status" value="1"/>
</dbReference>
<dbReference type="InterPro" id="IPR013083">
    <property type="entry name" value="Znf_RING/FYVE/PHD"/>
</dbReference>
<evidence type="ECO:0000256" key="1">
    <source>
        <dbReference type="ARBA" id="ARBA00004127"/>
    </source>
</evidence>
<dbReference type="SUPFAM" id="SSF57850">
    <property type="entry name" value="RING/U-box"/>
    <property type="match status" value="1"/>
</dbReference>
<gene>
    <name evidence="11" type="ORF">ACEWY4_007508</name>
</gene>
<feature type="transmembrane region" description="Helical" evidence="9">
    <location>
        <begin position="309"/>
        <end position="331"/>
    </location>
</feature>
<dbReference type="GO" id="GO:0002376">
    <property type="term" value="P:immune system process"/>
    <property type="evidence" value="ECO:0007669"/>
    <property type="project" value="UniProtKB-KW"/>
</dbReference>
<protein>
    <recommendedName>
        <fullName evidence="10">RING-CH-type domain-containing protein</fullName>
    </recommendedName>
</protein>
<evidence type="ECO:0000313" key="11">
    <source>
        <dbReference type="EMBL" id="KAL2098301.1"/>
    </source>
</evidence>
<dbReference type="GO" id="GO:0008270">
    <property type="term" value="F:zinc ion binding"/>
    <property type="evidence" value="ECO:0007669"/>
    <property type="project" value="UniProtKB-KW"/>
</dbReference>
<evidence type="ECO:0000256" key="6">
    <source>
        <dbReference type="ARBA" id="ARBA00022833"/>
    </source>
</evidence>
<keyword evidence="9" id="KW-0472">Membrane</keyword>
<evidence type="ECO:0000256" key="4">
    <source>
        <dbReference type="ARBA" id="ARBA00022723"/>
    </source>
</evidence>
<reference evidence="11 12" key="1">
    <citation type="submission" date="2024-09" db="EMBL/GenBank/DDBJ databases">
        <title>A chromosome-level genome assembly of Gray's grenadier anchovy, Coilia grayii.</title>
        <authorList>
            <person name="Fu Z."/>
        </authorList>
    </citation>
    <scope>NUCLEOTIDE SEQUENCE [LARGE SCALE GENOMIC DNA]</scope>
    <source>
        <strain evidence="11">G4</strain>
        <tissue evidence="11">Muscle</tissue>
    </source>
</reference>
<dbReference type="PROSITE" id="PS51292">
    <property type="entry name" value="ZF_RING_CH"/>
    <property type="match status" value="1"/>
</dbReference>